<reference evidence="4" key="2">
    <citation type="submission" date="2020-09" db="EMBL/GenBank/DDBJ databases">
        <authorList>
            <person name="Sun Q."/>
            <person name="Ohkuma M."/>
        </authorList>
    </citation>
    <scope>NUCLEOTIDE SEQUENCE</scope>
    <source>
        <strain evidence="4">JCM 4125</strain>
    </source>
</reference>
<dbReference type="InterPro" id="IPR036661">
    <property type="entry name" value="Luciferase-like_sf"/>
</dbReference>
<dbReference type="InterPro" id="IPR050766">
    <property type="entry name" value="Bact_Lucif_Oxidored"/>
</dbReference>
<evidence type="ECO:0000313" key="5">
    <source>
        <dbReference type="Proteomes" id="UP000646776"/>
    </source>
</evidence>
<evidence type="ECO:0000259" key="3">
    <source>
        <dbReference type="Pfam" id="PF00296"/>
    </source>
</evidence>
<keyword evidence="2" id="KW-0503">Monooxygenase</keyword>
<dbReference type="SUPFAM" id="SSF51679">
    <property type="entry name" value="Bacterial luciferase-like"/>
    <property type="match status" value="1"/>
</dbReference>
<protein>
    <submittedName>
        <fullName evidence="4">Luciferase</fullName>
    </submittedName>
</protein>
<dbReference type="GO" id="GO:0004497">
    <property type="term" value="F:monooxygenase activity"/>
    <property type="evidence" value="ECO:0007669"/>
    <property type="project" value="UniProtKB-KW"/>
</dbReference>
<evidence type="ECO:0000313" key="4">
    <source>
        <dbReference type="EMBL" id="GGT94122.1"/>
    </source>
</evidence>
<reference evidence="4" key="1">
    <citation type="journal article" date="2014" name="Int. J. Syst. Evol. Microbiol.">
        <title>Complete genome sequence of Corynebacterium casei LMG S-19264T (=DSM 44701T), isolated from a smear-ripened cheese.</title>
        <authorList>
            <consortium name="US DOE Joint Genome Institute (JGI-PGF)"/>
            <person name="Walter F."/>
            <person name="Albersmeier A."/>
            <person name="Kalinowski J."/>
            <person name="Ruckert C."/>
        </authorList>
    </citation>
    <scope>NUCLEOTIDE SEQUENCE</scope>
    <source>
        <strain evidence="4">JCM 4125</strain>
    </source>
</reference>
<dbReference type="InterPro" id="IPR011251">
    <property type="entry name" value="Luciferase-like_dom"/>
</dbReference>
<dbReference type="PANTHER" id="PTHR30137:SF8">
    <property type="entry name" value="BLR5498 PROTEIN"/>
    <property type="match status" value="1"/>
</dbReference>
<keyword evidence="5" id="KW-1185">Reference proteome</keyword>
<evidence type="ECO:0000256" key="2">
    <source>
        <dbReference type="ARBA" id="ARBA00023033"/>
    </source>
</evidence>
<dbReference type="Gene3D" id="3.20.20.30">
    <property type="entry name" value="Luciferase-like domain"/>
    <property type="match status" value="1"/>
</dbReference>
<dbReference type="Proteomes" id="UP000646776">
    <property type="component" value="Unassembled WGS sequence"/>
</dbReference>
<organism evidence="4 5">
    <name type="scientific">Streptomyces phaeofaciens</name>
    <dbReference type="NCBI Taxonomy" id="68254"/>
    <lineage>
        <taxon>Bacteria</taxon>
        <taxon>Bacillati</taxon>
        <taxon>Actinomycetota</taxon>
        <taxon>Actinomycetes</taxon>
        <taxon>Kitasatosporales</taxon>
        <taxon>Streptomycetaceae</taxon>
        <taxon>Streptomyces</taxon>
    </lineage>
</organism>
<proteinExistence type="predicted"/>
<evidence type="ECO:0000256" key="1">
    <source>
        <dbReference type="ARBA" id="ARBA00023002"/>
    </source>
</evidence>
<name>A0A918HQE8_9ACTN</name>
<dbReference type="Pfam" id="PF00296">
    <property type="entry name" value="Bac_luciferase"/>
    <property type="match status" value="1"/>
</dbReference>
<gene>
    <name evidence="4" type="ORF">GCM10010226_84930</name>
</gene>
<keyword evidence="1" id="KW-0560">Oxidoreductase</keyword>
<accession>A0A918HQE8</accession>
<sequence>MSAHDPDLDVGIASLTDVQPRTVDGRTRTAEDRHHQLIALGMTADRLGLDHIGIGEHHSPDFAVSSPAVMLAAIAARTSRIRLTSSVSTLSTLDPVRLYEDFATLDLISKGRAEITVGRSAYPEPFELFGVPLSLYDQVFAEKLDLLLRVRGEEQVTWRGQFRPPLKKAAVVPRARQDALPIWIGVGGTPASAERAGRLGLPMMLGYIGGPVERLAHLADLYRAAGKKAGHSDRLRLGLGVHFFGADDAATARDTYPHYRDFLRPKQPGGGGFTVSPEQFRAGLEPSGHLLIGTPEVITEKAIALHSAVRFDRLQALVDWGGLPEDAVTASVEHLAATVAPALRELAATPA</sequence>
<dbReference type="PANTHER" id="PTHR30137">
    <property type="entry name" value="LUCIFERASE-LIKE MONOOXYGENASE"/>
    <property type="match status" value="1"/>
</dbReference>
<dbReference type="GO" id="GO:0016705">
    <property type="term" value="F:oxidoreductase activity, acting on paired donors, with incorporation or reduction of molecular oxygen"/>
    <property type="evidence" value="ECO:0007669"/>
    <property type="project" value="InterPro"/>
</dbReference>
<dbReference type="RefSeq" id="WP_189717960.1">
    <property type="nucleotide sequence ID" value="NZ_BMSA01000044.1"/>
</dbReference>
<dbReference type="AlphaFoldDB" id="A0A918HQE8"/>
<dbReference type="EMBL" id="BMSA01000044">
    <property type="protein sequence ID" value="GGT94122.1"/>
    <property type="molecule type" value="Genomic_DNA"/>
</dbReference>
<comment type="caution">
    <text evidence="4">The sequence shown here is derived from an EMBL/GenBank/DDBJ whole genome shotgun (WGS) entry which is preliminary data.</text>
</comment>
<feature type="domain" description="Luciferase-like" evidence="3">
    <location>
        <begin position="13"/>
        <end position="265"/>
    </location>
</feature>
<dbReference type="GO" id="GO:0005829">
    <property type="term" value="C:cytosol"/>
    <property type="evidence" value="ECO:0007669"/>
    <property type="project" value="TreeGrafter"/>
</dbReference>